<evidence type="ECO:0000256" key="1">
    <source>
        <dbReference type="ARBA" id="ARBA00004123"/>
    </source>
</evidence>
<dbReference type="RefSeq" id="XP_016475153.1">
    <property type="nucleotide sequence ID" value="XM_016619667.1"/>
</dbReference>
<name>A0A1S4AFB3_TOBAC</name>
<reference evidence="6" key="1">
    <citation type="submission" date="2025-08" db="UniProtKB">
        <authorList>
            <consortium name="RefSeq"/>
        </authorList>
    </citation>
    <scope>IDENTIFICATION</scope>
</reference>
<dbReference type="GO" id="GO:0005634">
    <property type="term" value="C:nucleus"/>
    <property type="evidence" value="ECO:0000318"/>
    <property type="project" value="GO_Central"/>
</dbReference>
<dbReference type="AlphaFoldDB" id="A0A1S4AFB3"/>
<feature type="compositionally biased region" description="Basic and acidic residues" evidence="5">
    <location>
        <begin position="178"/>
        <end position="203"/>
    </location>
</feature>
<dbReference type="STRING" id="4097.A0A1S4AFB3"/>
<protein>
    <submittedName>
        <fullName evidence="6">Two-component response regulator ARR12-like</fullName>
    </submittedName>
</protein>
<dbReference type="GO" id="GO:0003700">
    <property type="term" value="F:DNA-binding transcription factor activity"/>
    <property type="evidence" value="ECO:0000318"/>
    <property type="project" value="GO_Central"/>
</dbReference>
<dbReference type="SUPFAM" id="SSF52172">
    <property type="entry name" value="CheY-like"/>
    <property type="match status" value="1"/>
</dbReference>
<dbReference type="PaxDb" id="4097-A0A1S4AFB3"/>
<keyword evidence="3" id="KW-0804">Transcription</keyword>
<dbReference type="PANTHER" id="PTHR31442">
    <property type="entry name" value="HOMEODOMAIN-LIKE SUPERFAMILY PROTEIN-RELATED"/>
    <property type="match status" value="1"/>
</dbReference>
<dbReference type="FunFam" id="1.10.10.60:FF:000007">
    <property type="entry name" value="Two-component response regulator"/>
    <property type="match status" value="1"/>
</dbReference>
<organism evidence="6">
    <name type="scientific">Nicotiana tabacum</name>
    <name type="common">Common tobacco</name>
    <dbReference type="NCBI Taxonomy" id="4097"/>
    <lineage>
        <taxon>Eukaryota</taxon>
        <taxon>Viridiplantae</taxon>
        <taxon>Streptophyta</taxon>
        <taxon>Embryophyta</taxon>
        <taxon>Tracheophyta</taxon>
        <taxon>Spermatophyta</taxon>
        <taxon>Magnoliopsida</taxon>
        <taxon>eudicotyledons</taxon>
        <taxon>Gunneridae</taxon>
        <taxon>Pentapetalae</taxon>
        <taxon>asterids</taxon>
        <taxon>lamiids</taxon>
        <taxon>Solanales</taxon>
        <taxon>Solanaceae</taxon>
        <taxon>Nicotianoideae</taxon>
        <taxon>Nicotianeae</taxon>
        <taxon>Nicotiana</taxon>
    </lineage>
</organism>
<dbReference type="SUPFAM" id="SSF46689">
    <property type="entry name" value="Homeodomain-like"/>
    <property type="match status" value="1"/>
</dbReference>
<dbReference type="GO" id="GO:0003677">
    <property type="term" value="F:DNA binding"/>
    <property type="evidence" value="ECO:0007669"/>
    <property type="project" value="InterPro"/>
</dbReference>
<accession>A0A1S4AFB3</accession>
<keyword evidence="2" id="KW-0805">Transcription regulation</keyword>
<gene>
    <name evidence="6" type="primary">LOC107796841</name>
</gene>
<evidence type="ECO:0000256" key="2">
    <source>
        <dbReference type="ARBA" id="ARBA00023015"/>
    </source>
</evidence>
<dbReference type="InterPro" id="IPR009057">
    <property type="entry name" value="Homeodomain-like_sf"/>
</dbReference>
<dbReference type="InterPro" id="IPR011006">
    <property type="entry name" value="CheY-like_superfamily"/>
</dbReference>
<keyword evidence="4" id="KW-0539">Nucleus</keyword>
<dbReference type="KEGG" id="nta:107796841"/>
<evidence type="ECO:0000256" key="3">
    <source>
        <dbReference type="ARBA" id="ARBA00023163"/>
    </source>
</evidence>
<dbReference type="SMR" id="A0A1S4AFB3"/>
<dbReference type="NCBIfam" id="TIGR01557">
    <property type="entry name" value="myb_SHAQKYF"/>
    <property type="match status" value="1"/>
</dbReference>
<proteinExistence type="predicted"/>
<dbReference type="InterPro" id="IPR006447">
    <property type="entry name" value="Myb_dom_plants"/>
</dbReference>
<dbReference type="InterPro" id="IPR044841">
    <property type="entry name" value="LUX/BOA-like"/>
</dbReference>
<dbReference type="PANTHER" id="PTHR31442:SF28">
    <property type="entry name" value="TWO-COMPONENT RESPONSE REGULATOR ORR26"/>
    <property type="match status" value="1"/>
</dbReference>
<evidence type="ECO:0000256" key="5">
    <source>
        <dbReference type="SAM" id="MobiDB-lite"/>
    </source>
</evidence>
<dbReference type="OrthoDB" id="21225at2759"/>
<feature type="region of interest" description="Disordered" evidence="5">
    <location>
        <begin position="177"/>
        <end position="203"/>
    </location>
</feature>
<dbReference type="Gene3D" id="1.10.10.60">
    <property type="entry name" value="Homeodomain-like"/>
    <property type="match status" value="1"/>
</dbReference>
<comment type="subcellular location">
    <subcellularLocation>
        <location evidence="1">Nucleus</location>
    </subcellularLocation>
</comment>
<evidence type="ECO:0000256" key="4">
    <source>
        <dbReference type="ARBA" id="ARBA00023242"/>
    </source>
</evidence>
<dbReference type="Gene3D" id="3.40.50.2300">
    <property type="match status" value="1"/>
</dbReference>
<evidence type="ECO:0000313" key="6">
    <source>
        <dbReference type="RefSeq" id="XP_016475153.1"/>
    </source>
</evidence>
<sequence length="611" mass="69117">MDIHGFTANSLGESTPYSSDIGTKRTCILLVLDDITCHNIVSDMLHNQTYEGKTMDTLNAIWERKNIFNLVLTNIHRLNTNGVDILQIIKNKLNLPTILMSPDDTRYENQVQDCSVAAYVVNVSDTNEMNKLWQMALEKEKARKAAVNQEENYDNATRLPQNVTETSTENTSYADNDAAIRAHDVKGKRKAYSDRSEENGENRDIEKKRRVVWTPKMHQNFLQAIQQLGHESNTFALPLFPEKAVPKKIVEIMNETGLTREHVASHLQKYRMCLKRAQESSATSIYDQILTNDAKEKCFQVQPYLSSLNFNATQGYSCSAQQPFQTHFQQGTGGMNSRQPQMVSFPNMVSFQQQNDFLDFANSRQPEYHSGQIGQQSTFLPRVAHNSNFRVFSDKRKNMLFSIQSGKANQPTNSNSRLDFIGFRLSNDGKSVNFGQKGSSSAVISNNTAYSGLCSSMSEDYIHKQQPSPPFLEIPDENTLIQCSSAPPENFTIFNHPSNSISEQQRLLLFDNAANTISCQSQEMHVSFIPQEQLSAQQSSGDLEDYSAILFGDEVSVPPLENSVNYDSRQQEYSVPELPQEFNSLGNEIDIKSLLETTENRSSQLFWEEGF</sequence>